<name>A0A6A4T3P8_SCOMX</name>
<organism evidence="1 2">
    <name type="scientific">Scophthalmus maximus</name>
    <name type="common">Turbot</name>
    <name type="synonym">Psetta maxima</name>
    <dbReference type="NCBI Taxonomy" id="52904"/>
    <lineage>
        <taxon>Eukaryota</taxon>
        <taxon>Metazoa</taxon>
        <taxon>Chordata</taxon>
        <taxon>Craniata</taxon>
        <taxon>Vertebrata</taxon>
        <taxon>Euteleostomi</taxon>
        <taxon>Actinopterygii</taxon>
        <taxon>Neopterygii</taxon>
        <taxon>Teleostei</taxon>
        <taxon>Neoteleostei</taxon>
        <taxon>Acanthomorphata</taxon>
        <taxon>Carangaria</taxon>
        <taxon>Pleuronectiformes</taxon>
        <taxon>Pleuronectoidei</taxon>
        <taxon>Scophthalmidae</taxon>
        <taxon>Scophthalmus</taxon>
    </lineage>
</organism>
<dbReference type="Proteomes" id="UP000438429">
    <property type="component" value="Unassembled WGS sequence"/>
</dbReference>
<comment type="caution">
    <text evidence="1">The sequence shown here is derived from an EMBL/GenBank/DDBJ whole genome shotgun (WGS) entry which is preliminary data.</text>
</comment>
<evidence type="ECO:0000313" key="2">
    <source>
        <dbReference type="Proteomes" id="UP000438429"/>
    </source>
</evidence>
<proteinExistence type="predicted"/>
<dbReference type="AlphaFoldDB" id="A0A6A4T3P8"/>
<protein>
    <submittedName>
        <fullName evidence="1">Uncharacterized protein</fullName>
    </submittedName>
</protein>
<sequence length="81" mass="9477">MSEDLDRSTCRWFSIQCDESVDTSRTFVRMVFNDFSTKEELLTLPPLKSPPRGVDNYDSVKGYFVEKKLQLEGQCALHQRR</sequence>
<accession>A0A6A4T3P8</accession>
<evidence type="ECO:0000313" key="1">
    <source>
        <dbReference type="EMBL" id="KAF0036792.1"/>
    </source>
</evidence>
<reference evidence="1 2" key="1">
    <citation type="submission" date="2019-06" db="EMBL/GenBank/DDBJ databases">
        <title>Draft genomes of female and male turbot (Scophthalmus maximus).</title>
        <authorList>
            <person name="Xu H."/>
            <person name="Xu X.-W."/>
            <person name="Shao C."/>
            <person name="Chen S."/>
        </authorList>
    </citation>
    <scope>NUCLEOTIDE SEQUENCE [LARGE SCALE GENOMIC DNA]</scope>
    <source>
        <strain evidence="1">Ysfricsl-2016a</strain>
        <tissue evidence="1">Blood</tissue>
    </source>
</reference>
<gene>
    <name evidence="1" type="ORF">F2P81_012104</name>
</gene>
<dbReference type="EMBL" id="VEVO01000010">
    <property type="protein sequence ID" value="KAF0036792.1"/>
    <property type="molecule type" value="Genomic_DNA"/>
</dbReference>